<dbReference type="EMBL" id="JBJHZZ010000001">
    <property type="protein sequence ID" value="MFL0245534.1"/>
    <property type="molecule type" value="Genomic_DNA"/>
</dbReference>
<accession>A0ABW8T362</accession>
<evidence type="ECO:0000313" key="1">
    <source>
        <dbReference type="EMBL" id="MFL0245534.1"/>
    </source>
</evidence>
<dbReference type="RefSeq" id="WP_406767994.1">
    <property type="nucleotide sequence ID" value="NZ_JBJHZZ010000001.1"/>
</dbReference>
<dbReference type="Gene3D" id="2.60.120.260">
    <property type="entry name" value="Galactose-binding domain-like"/>
    <property type="match status" value="1"/>
</dbReference>
<dbReference type="Proteomes" id="UP001623591">
    <property type="component" value="Unassembled WGS sequence"/>
</dbReference>
<sequence length="1298" mass="138686">MYNVTQAFKDAIKQNGRQFKSSVTIRNTTFDDNSIIEIGLEENTNPTESFILGGVGSSKLDITLTNVPDTLILEDANITATISLLVNGVYEDVPLGTFTVDEISKDKNVVKLTCYDNMIKLEKAYFSDLSYPISINSVAQEICTKAGVQLATVLPNIQINKIDGYTFREAIGFIASFLGGFARFNRAGKLEILSYVDSGFSVTSDIYSKLSTSEQLFTIGKLTCKVGDSILTAGANGNEIQFENPIMIQAQLDSIYNTLRNLSYMPYSMNWHGNQALQAGDKITITDLKGNTYNTLLMDNKISYKGGLSGTASAVGKTETGQNFNSSGSIKNSVDRMVIDQANIKLVLAEKVSTIELEANYAHMVNGVIDNASIDVAHVTNLYGNYAHIVNGVIENASIDVANINNLSATYATIVNLTAATGRITLIESDTANIKTILAGNVGAANLQVGAIQAGSAVIANEAIGSSQIISLAVGKLLAGDISTTKFRIVSDSGNMLMSDNTIQIKDPNRVRIQIGKDASNDYSMYVWDADGNLMFDALGLKASGIKDKIIRNDMVSDTANIDAKKLDINSLFVQINGASQTIKSTKIFLDKQAQTLDLAFNTLNNTVTSQGQTITSQGTSITAIQGNITNKIWSTDITTAINGIQVGARNLIVYNKLLAYNGTINADYKTGIVTGNGTYYIRLNNANLKPSTQYTFSNSLIDNPTSNTVGKVQIVIYDSAMTAIKQTVGYLLNNNILTFTTVSTILPTDVLLIYPTTTQSTTYTIKNLQLEVGNKISDWRASQEDVQGQIDAVNTNITTNYSTTTQTNQLISTQVGAVTTDLHNNYSTISATTAAINTVKDSIALTVSNTVARNACVNLVDNGGFETDLTGWCADYGTISLDTTNYVSSPNSMKITTSLNGAYYYGVANVSTVKQDNPDHKYYFSCMFKNGTATRIYLSSDHILSSWNTDKTKFTKASGITQFWGDGLDLLVQVDGTAAGQYAYVDDILIVDLTETFGAGNEPDITWCDANLTYGQLVTNSQSPVSSRLSAVESSLKVQAGEITSKVSSNDFNGNNIVSLINQSASKINMSALNIDLSGYVTISSLGASGTTVIDGSRIITGAINASLITTGYLSADRISGGTINGITIKGSTITALNTLTIGAASEPTLSLHTNGATNNTKLSASCSNVGNVGSECDNVSLAINSSASAHGSLEIYGWPYTEADVYINGRLILYEGTATISASGGYSYLGKKSAFSWGGTIASGTSVTITHNLGYKPIVSIGGTLGNVIITYQYVDNNSIKVNAYANAWTGSVYLW</sequence>
<keyword evidence="2" id="KW-1185">Reference proteome</keyword>
<protein>
    <submittedName>
        <fullName evidence="1">Uncharacterized protein</fullName>
    </submittedName>
</protein>
<name>A0ABW8T362_9CLOT</name>
<organism evidence="1 2">
    <name type="scientific">Candidatus Clostridium stratigraminis</name>
    <dbReference type="NCBI Taxonomy" id="3381661"/>
    <lineage>
        <taxon>Bacteria</taxon>
        <taxon>Bacillati</taxon>
        <taxon>Bacillota</taxon>
        <taxon>Clostridia</taxon>
        <taxon>Eubacteriales</taxon>
        <taxon>Clostridiaceae</taxon>
        <taxon>Clostridium</taxon>
    </lineage>
</organism>
<comment type="caution">
    <text evidence="1">The sequence shown here is derived from an EMBL/GenBank/DDBJ whole genome shotgun (WGS) entry which is preliminary data.</text>
</comment>
<reference evidence="1 2" key="1">
    <citation type="submission" date="2024-11" db="EMBL/GenBank/DDBJ databases">
        <authorList>
            <person name="Heng Y.C."/>
            <person name="Lim A.C.H."/>
            <person name="Lee J.K.Y."/>
            <person name="Kittelmann S."/>
        </authorList>
    </citation>
    <scope>NUCLEOTIDE SEQUENCE [LARGE SCALE GENOMIC DNA]</scope>
    <source>
        <strain evidence="1 2">WILCCON 0185</strain>
    </source>
</reference>
<proteinExistence type="predicted"/>
<evidence type="ECO:0000313" key="2">
    <source>
        <dbReference type="Proteomes" id="UP001623591"/>
    </source>
</evidence>
<gene>
    <name evidence="1" type="ORF">ACJDUG_00910</name>
</gene>